<reference evidence="2 3" key="1">
    <citation type="submission" date="2021-03" db="EMBL/GenBank/DDBJ databases">
        <title>Complete Genome Sequences of Two Lysobacter Strains Isolated from Sea Water (Lysobacter caseinilyticus) and Soil (Lysobacter helvus) in South Korea.</title>
        <authorList>
            <person name="Watanabe Y."/>
            <person name="Arakawa K."/>
        </authorList>
    </citation>
    <scope>NUCLEOTIDE SEQUENCE [LARGE SCALE GENOMIC DNA]</scope>
    <source>
        <strain evidence="2 3">KVB24</strain>
    </source>
</reference>
<dbReference type="Proteomes" id="UP000681317">
    <property type="component" value="Chromosome"/>
</dbReference>
<dbReference type="EMBL" id="AP024545">
    <property type="protein sequence ID" value="BCT92324.1"/>
    <property type="molecule type" value="Genomic_DNA"/>
</dbReference>
<sequence>MVEAQHVASTMKLVDDADEQALLETLIDASKPRAPAGTAHLHYLLATPFRYSPRRGGSRFRDRDDPGVFYGAQGVRTACMEMGYWRWRFLMDAPALDGLAPLAFTAFATRLRTEAIDLQRAPFDRDAAAWTHPVDYAPTQAFARIARDAGVGALLYRSVRDPTPAWCVALLTPAGFDAPRPEPGEQTWWLRVTRTQAQWKRDREAWTWTPPS</sequence>
<dbReference type="Pfam" id="PF08808">
    <property type="entry name" value="RES"/>
    <property type="match status" value="1"/>
</dbReference>
<evidence type="ECO:0000313" key="2">
    <source>
        <dbReference type="EMBL" id="BCT92324.1"/>
    </source>
</evidence>
<protein>
    <recommendedName>
        <fullName evidence="1">RES domain-containing protein</fullName>
    </recommendedName>
</protein>
<accession>A0ABM7Q4Z7</accession>
<proteinExistence type="predicted"/>
<gene>
    <name evidence="2" type="ORF">LYSCAS_13480</name>
</gene>
<dbReference type="InterPro" id="IPR014914">
    <property type="entry name" value="RES_dom"/>
</dbReference>
<evidence type="ECO:0000259" key="1">
    <source>
        <dbReference type="SMART" id="SM00953"/>
    </source>
</evidence>
<dbReference type="SMART" id="SM00953">
    <property type="entry name" value="RES"/>
    <property type="match status" value="1"/>
</dbReference>
<organism evidence="2 3">
    <name type="scientific">Noviluteimonas caseinilytica</name>
    <dbReference type="NCBI Taxonomy" id="2675101"/>
    <lineage>
        <taxon>Bacteria</taxon>
        <taxon>Pseudomonadati</taxon>
        <taxon>Pseudomonadota</taxon>
        <taxon>Gammaproteobacteria</taxon>
        <taxon>Lysobacterales</taxon>
        <taxon>Lysobacteraceae</taxon>
        <taxon>Noviluteimonas</taxon>
    </lineage>
</organism>
<keyword evidence="3" id="KW-1185">Reference proteome</keyword>
<evidence type="ECO:0000313" key="3">
    <source>
        <dbReference type="Proteomes" id="UP000681317"/>
    </source>
</evidence>
<name>A0ABM7Q4Z7_9GAMM</name>
<feature type="domain" description="RES" evidence="1">
    <location>
        <begin position="48"/>
        <end position="182"/>
    </location>
</feature>